<gene>
    <name evidence="2" type="ORF">E2C01_040817</name>
</gene>
<name>A0A5B7FKS3_PORTR</name>
<sequence length="66" mass="6845">MATPNPASEPPSGKGTRNVPQALATTVMAANPAISKTAVSKERAQGSETDLQVGLRPRHTPHTQGK</sequence>
<evidence type="ECO:0000313" key="2">
    <source>
        <dbReference type="EMBL" id="MPC47082.1"/>
    </source>
</evidence>
<accession>A0A5B7FKS3</accession>
<feature type="region of interest" description="Disordered" evidence="1">
    <location>
        <begin position="1"/>
        <end position="20"/>
    </location>
</feature>
<protein>
    <submittedName>
        <fullName evidence="2">Uncharacterized protein</fullName>
    </submittedName>
</protein>
<organism evidence="2 3">
    <name type="scientific">Portunus trituberculatus</name>
    <name type="common">Swimming crab</name>
    <name type="synonym">Neptunus trituberculatus</name>
    <dbReference type="NCBI Taxonomy" id="210409"/>
    <lineage>
        <taxon>Eukaryota</taxon>
        <taxon>Metazoa</taxon>
        <taxon>Ecdysozoa</taxon>
        <taxon>Arthropoda</taxon>
        <taxon>Crustacea</taxon>
        <taxon>Multicrustacea</taxon>
        <taxon>Malacostraca</taxon>
        <taxon>Eumalacostraca</taxon>
        <taxon>Eucarida</taxon>
        <taxon>Decapoda</taxon>
        <taxon>Pleocyemata</taxon>
        <taxon>Brachyura</taxon>
        <taxon>Eubrachyura</taxon>
        <taxon>Portunoidea</taxon>
        <taxon>Portunidae</taxon>
        <taxon>Portuninae</taxon>
        <taxon>Portunus</taxon>
    </lineage>
</organism>
<dbReference type="Proteomes" id="UP000324222">
    <property type="component" value="Unassembled WGS sequence"/>
</dbReference>
<reference evidence="2 3" key="1">
    <citation type="submission" date="2019-05" db="EMBL/GenBank/DDBJ databases">
        <title>Another draft genome of Portunus trituberculatus and its Hox gene families provides insights of decapod evolution.</title>
        <authorList>
            <person name="Jeong J.-H."/>
            <person name="Song I."/>
            <person name="Kim S."/>
            <person name="Choi T."/>
            <person name="Kim D."/>
            <person name="Ryu S."/>
            <person name="Kim W."/>
        </authorList>
    </citation>
    <scope>NUCLEOTIDE SEQUENCE [LARGE SCALE GENOMIC DNA]</scope>
    <source>
        <tissue evidence="2">Muscle</tissue>
    </source>
</reference>
<keyword evidence="3" id="KW-1185">Reference proteome</keyword>
<feature type="compositionally biased region" description="Basic residues" evidence="1">
    <location>
        <begin position="56"/>
        <end position="66"/>
    </location>
</feature>
<evidence type="ECO:0000256" key="1">
    <source>
        <dbReference type="SAM" id="MobiDB-lite"/>
    </source>
</evidence>
<proteinExistence type="predicted"/>
<evidence type="ECO:0000313" key="3">
    <source>
        <dbReference type="Proteomes" id="UP000324222"/>
    </source>
</evidence>
<feature type="region of interest" description="Disordered" evidence="1">
    <location>
        <begin position="36"/>
        <end position="66"/>
    </location>
</feature>
<dbReference type="AlphaFoldDB" id="A0A5B7FKS3"/>
<comment type="caution">
    <text evidence="2">The sequence shown here is derived from an EMBL/GenBank/DDBJ whole genome shotgun (WGS) entry which is preliminary data.</text>
</comment>
<dbReference type="EMBL" id="VSRR010007541">
    <property type="protein sequence ID" value="MPC47082.1"/>
    <property type="molecule type" value="Genomic_DNA"/>
</dbReference>